<dbReference type="EMBL" id="UGQS01000001">
    <property type="protein sequence ID" value="STZ75571.1"/>
    <property type="molecule type" value="Genomic_DNA"/>
</dbReference>
<gene>
    <name evidence="2" type="ORF">NCTC10295_00312</name>
</gene>
<protein>
    <submittedName>
        <fullName evidence="2">Phage-related minor tail protein</fullName>
    </submittedName>
</protein>
<feature type="compositionally biased region" description="Low complexity" evidence="1">
    <location>
        <begin position="660"/>
        <end position="679"/>
    </location>
</feature>
<keyword evidence="3" id="KW-1185">Reference proteome</keyword>
<dbReference type="RefSeq" id="WP_066075935.1">
    <property type="nucleotide sequence ID" value="NZ_CP181246.1"/>
</dbReference>
<name>A0A378UGD9_BERDE</name>
<sequence length="775" mass="79951">MSSANMKLVLSLTGRDDGAVKLLRETERQLLKSKLSREQLARSNRPYEAAGIRSERAIQREILQTQAAFRRLARSGTASQNDLQRAAVATKNRIRELTAELNQGIEAQGRWGKGLQAVGRVGAGVLAGSMAAYGVLKPAMDDKKQVNANINQVARQAFIEDESKSAEWIATQGAEQVKSLALELIRANGGNHDSALGMISAMMTNGMSFNEVKSDAQTSYAAMMAASENGQYNPDDTAKIMKVFKDAGFNGKDLGLAFEKALQSGLDGNFEIADMVRELPALLPMAQQAGLTGMQGLEYLLAMLQSSANKSGSTGEAATDVRNALSKTLSADTVKRLKDLENPNSPGKGIDWEGSVLRGKANGENAVQVLTRLVDQMLAKDQEFAAYKAKADAGDKTALDQMNIMRGFVLSKVMPDLQAKNGLLAASDKEQMDIYMKSLAGVTPDNGKVDRLNEARMMTDAAQQERDKSIAMLTESMTEPLIAFETGIAGLSAEFPNTTLALQALAAAATAAAVAQGAMAVLSRGGGKGVAGAVSAGAAGVGRAAAGAGKLAGRAAPVLAVGMGVLDAVNIERRSDLSRAEKNAAQVSNAGETGGGLAGALAGGKLGAMIGTAIAPGIGTAVGAALGSIGGGLLGTFAGGWLAGKINGAGESARNRVPEAAKPAPLQPAAKPAPLAAAAPPAPPKAVEPPEKLTPVIAAQTTAYQTAITAQTAQYQAAVAADTAAVTSALSAINGVLAELNQTINNNMTVHLDGRVIANEVSRHQVAMFGRGAAQ</sequence>
<dbReference type="Proteomes" id="UP000254651">
    <property type="component" value="Unassembled WGS sequence"/>
</dbReference>
<evidence type="ECO:0000313" key="2">
    <source>
        <dbReference type="EMBL" id="STZ75571.1"/>
    </source>
</evidence>
<reference evidence="2 3" key="1">
    <citation type="submission" date="2018-06" db="EMBL/GenBank/DDBJ databases">
        <authorList>
            <consortium name="Pathogen Informatics"/>
            <person name="Doyle S."/>
        </authorList>
    </citation>
    <scope>NUCLEOTIDE SEQUENCE [LARGE SCALE GENOMIC DNA]</scope>
    <source>
        <strain evidence="2 3">NCTC10295</strain>
    </source>
</reference>
<evidence type="ECO:0000256" key="1">
    <source>
        <dbReference type="SAM" id="MobiDB-lite"/>
    </source>
</evidence>
<feature type="region of interest" description="Disordered" evidence="1">
    <location>
        <begin position="655"/>
        <end position="688"/>
    </location>
</feature>
<accession>A0A378UGD9</accession>
<proteinExistence type="predicted"/>
<evidence type="ECO:0000313" key="3">
    <source>
        <dbReference type="Proteomes" id="UP000254651"/>
    </source>
</evidence>
<organism evidence="2 3">
    <name type="scientific">Bergeriella denitrificans</name>
    <name type="common">Neisseria denitrificans</name>
    <dbReference type="NCBI Taxonomy" id="494"/>
    <lineage>
        <taxon>Bacteria</taxon>
        <taxon>Pseudomonadati</taxon>
        <taxon>Pseudomonadota</taxon>
        <taxon>Betaproteobacteria</taxon>
        <taxon>Neisseriales</taxon>
        <taxon>Neisseriaceae</taxon>
        <taxon>Bergeriella</taxon>
    </lineage>
</organism>
<dbReference type="AlphaFoldDB" id="A0A378UGD9"/>